<dbReference type="CDD" id="cd07989">
    <property type="entry name" value="LPLAT_AGPAT-like"/>
    <property type="match status" value="1"/>
</dbReference>
<proteinExistence type="predicted"/>
<comment type="subcellular location">
    <subcellularLocation>
        <location evidence="1">Membrane</location>
    </subcellularLocation>
</comment>
<evidence type="ECO:0000256" key="2">
    <source>
        <dbReference type="ARBA" id="ARBA00022679"/>
    </source>
</evidence>
<reference evidence="9 10" key="1">
    <citation type="submission" date="2019-06" db="EMBL/GenBank/DDBJ databases">
        <title>Paenimaribius caenipelagi gen. nov., sp. nov., isolated from a tidal flat.</title>
        <authorList>
            <person name="Yoon J.-H."/>
        </authorList>
    </citation>
    <scope>NUCLEOTIDE SEQUENCE [LARGE SCALE GENOMIC DNA]</scope>
    <source>
        <strain evidence="9 10">JBTF-M29</strain>
    </source>
</reference>
<keyword evidence="10" id="KW-1185">Reference proteome</keyword>
<feature type="domain" description="Phospholipid/glycerol acyltransferase" evidence="8">
    <location>
        <begin position="53"/>
        <end position="168"/>
    </location>
</feature>
<dbReference type="SMART" id="SM00563">
    <property type="entry name" value="PlsC"/>
    <property type="match status" value="1"/>
</dbReference>
<keyword evidence="5" id="KW-0443">Lipid metabolism</keyword>
<gene>
    <name evidence="9" type="ORF">FEV53_07415</name>
</gene>
<dbReference type="GO" id="GO:0016746">
    <property type="term" value="F:acyltransferase activity"/>
    <property type="evidence" value="ECO:0007669"/>
    <property type="project" value="UniProtKB-KW"/>
</dbReference>
<name>A0A547Q6D5_9RHOB</name>
<dbReference type="SUPFAM" id="SSF69593">
    <property type="entry name" value="Glycerol-3-phosphate (1)-acyltransferase"/>
    <property type="match status" value="1"/>
</dbReference>
<evidence type="ECO:0000256" key="1">
    <source>
        <dbReference type="ARBA" id="ARBA00004370"/>
    </source>
</evidence>
<dbReference type="EMBL" id="VFSV01000009">
    <property type="protein sequence ID" value="TRD21931.1"/>
    <property type="molecule type" value="Genomic_DNA"/>
</dbReference>
<evidence type="ECO:0000256" key="5">
    <source>
        <dbReference type="ARBA" id="ARBA00023098"/>
    </source>
</evidence>
<dbReference type="InterPro" id="IPR002123">
    <property type="entry name" value="Plipid/glycerol_acylTrfase"/>
</dbReference>
<keyword evidence="4" id="KW-1133">Transmembrane helix</keyword>
<evidence type="ECO:0000256" key="7">
    <source>
        <dbReference type="ARBA" id="ARBA00023315"/>
    </source>
</evidence>
<evidence type="ECO:0000256" key="3">
    <source>
        <dbReference type="ARBA" id="ARBA00022692"/>
    </source>
</evidence>
<evidence type="ECO:0000313" key="10">
    <source>
        <dbReference type="Proteomes" id="UP000318590"/>
    </source>
</evidence>
<dbReference type="Proteomes" id="UP000318590">
    <property type="component" value="Unassembled WGS sequence"/>
</dbReference>
<evidence type="ECO:0000256" key="4">
    <source>
        <dbReference type="ARBA" id="ARBA00022989"/>
    </source>
</evidence>
<dbReference type="GO" id="GO:0016020">
    <property type="term" value="C:membrane"/>
    <property type="evidence" value="ECO:0007669"/>
    <property type="project" value="UniProtKB-SubCell"/>
</dbReference>
<dbReference type="AlphaFoldDB" id="A0A547Q6D5"/>
<organism evidence="9 10">
    <name type="scientific">Palleronia caenipelagi</name>
    <dbReference type="NCBI Taxonomy" id="2489174"/>
    <lineage>
        <taxon>Bacteria</taxon>
        <taxon>Pseudomonadati</taxon>
        <taxon>Pseudomonadota</taxon>
        <taxon>Alphaproteobacteria</taxon>
        <taxon>Rhodobacterales</taxon>
        <taxon>Roseobacteraceae</taxon>
        <taxon>Palleronia</taxon>
    </lineage>
</organism>
<accession>A0A547Q6D5</accession>
<keyword evidence="7 9" id="KW-0012">Acyltransferase</keyword>
<protein>
    <submittedName>
        <fullName evidence="9">1-acyl-sn-glycerol-3-phosphate acyltransferase</fullName>
    </submittedName>
</protein>
<dbReference type="OrthoDB" id="9806880at2"/>
<evidence type="ECO:0000259" key="8">
    <source>
        <dbReference type="SMART" id="SM00563"/>
    </source>
</evidence>
<keyword evidence="6" id="KW-0472">Membrane</keyword>
<keyword evidence="3" id="KW-0812">Transmembrane</keyword>
<sequence>MLAVHMLVRLIERPICGHHRPVTPWITVTVCRGALRIIGLKHQVSGPQMQGEGAMVANHVSWLDIFVLNSVEPLYFVSKAEVAGWPGIGLLAKATGTLFIRRDRREAKRQQAELEERLHARHRLLFFPEGTSTDGIRVLPFKTTLFAAFMTDELRDEMQVQPISVLYHPPDGGDSRFYGWWGEMEFGENLIKILSAPRHGRVEVRRHDPIAVATHPNRKALARLAEETVRGGLRRAGLLAGSDDEG</sequence>
<dbReference type="PANTHER" id="PTHR23063">
    <property type="entry name" value="PHOSPHOLIPID ACYLTRANSFERASE"/>
    <property type="match status" value="1"/>
</dbReference>
<dbReference type="PANTHER" id="PTHR23063:SF52">
    <property type="entry name" value="LYSOPHOSPHATIDYLCHOLINE ACYLTRANSFERASE"/>
    <property type="match status" value="1"/>
</dbReference>
<dbReference type="GO" id="GO:0006629">
    <property type="term" value="P:lipid metabolic process"/>
    <property type="evidence" value="ECO:0007669"/>
    <property type="project" value="UniProtKB-KW"/>
</dbReference>
<evidence type="ECO:0000256" key="6">
    <source>
        <dbReference type="ARBA" id="ARBA00023136"/>
    </source>
</evidence>
<keyword evidence="2 9" id="KW-0808">Transferase</keyword>
<evidence type="ECO:0000313" key="9">
    <source>
        <dbReference type="EMBL" id="TRD21931.1"/>
    </source>
</evidence>
<dbReference type="Pfam" id="PF01553">
    <property type="entry name" value="Acyltransferase"/>
    <property type="match status" value="1"/>
</dbReference>
<comment type="caution">
    <text evidence="9">The sequence shown here is derived from an EMBL/GenBank/DDBJ whole genome shotgun (WGS) entry which is preliminary data.</text>
</comment>